<keyword evidence="3" id="KW-1185">Reference proteome</keyword>
<organism evidence="2 3">
    <name type="scientific">Erythrobacter dokdonensis DSW-74</name>
    <dbReference type="NCBI Taxonomy" id="1300349"/>
    <lineage>
        <taxon>Bacteria</taxon>
        <taxon>Pseudomonadati</taxon>
        <taxon>Pseudomonadota</taxon>
        <taxon>Alphaproteobacteria</taxon>
        <taxon>Sphingomonadales</taxon>
        <taxon>Erythrobacteraceae</taxon>
        <taxon>Erythrobacter/Porphyrobacter group</taxon>
        <taxon>Erythrobacter</taxon>
    </lineage>
</organism>
<gene>
    <name evidence="2" type="ORF">I603_1340</name>
</gene>
<dbReference type="AlphaFoldDB" id="A0A1A7BHM4"/>
<dbReference type="Proteomes" id="UP000092484">
    <property type="component" value="Unassembled WGS sequence"/>
</dbReference>
<accession>A0A1A7BHM4</accession>
<comment type="caution">
    <text evidence="2">The sequence shown here is derived from an EMBL/GenBank/DDBJ whole genome shotgun (WGS) entry which is preliminary data.</text>
</comment>
<evidence type="ECO:0000256" key="1">
    <source>
        <dbReference type="SAM" id="MobiDB-lite"/>
    </source>
</evidence>
<evidence type="ECO:0000313" key="3">
    <source>
        <dbReference type="Proteomes" id="UP000092484"/>
    </source>
</evidence>
<dbReference type="STRING" id="1300349.I603_1340"/>
<protein>
    <submittedName>
        <fullName evidence="2">Uncharacterized protein</fullName>
    </submittedName>
</protein>
<evidence type="ECO:0000313" key="2">
    <source>
        <dbReference type="EMBL" id="OBV10932.1"/>
    </source>
</evidence>
<proteinExistence type="predicted"/>
<feature type="region of interest" description="Disordered" evidence="1">
    <location>
        <begin position="12"/>
        <end position="49"/>
    </location>
</feature>
<dbReference type="EMBL" id="LZYB01000003">
    <property type="protein sequence ID" value="OBV10932.1"/>
    <property type="molecule type" value="Genomic_DNA"/>
</dbReference>
<sequence>MGLQEACQFARKEGGAMGPARDAASACRQSGKTLPKIPSLSGEWPRRSV</sequence>
<reference evidence="2 3" key="1">
    <citation type="submission" date="2016-06" db="EMBL/GenBank/DDBJ databases">
        <title>Genome sequence of Porphyrobacter dokdonensis DSW-74.</title>
        <authorList>
            <person name="Kim J.F."/>
            <person name="Song J.Y."/>
        </authorList>
    </citation>
    <scope>NUCLEOTIDE SEQUENCE [LARGE SCALE GENOMIC DNA]</scope>
    <source>
        <strain evidence="2 3">DSW-74</strain>
    </source>
</reference>
<name>A0A1A7BHM4_9SPHN</name>